<keyword evidence="2" id="KW-1185">Reference proteome</keyword>
<dbReference type="EMBL" id="JABSTQ010004519">
    <property type="protein sequence ID" value="KAG0441906.1"/>
    <property type="molecule type" value="Genomic_DNA"/>
</dbReference>
<accession>A0AC60QTQ0</accession>
<comment type="caution">
    <text evidence="1">The sequence shown here is derived from an EMBL/GenBank/DDBJ whole genome shotgun (WGS) entry which is preliminary data.</text>
</comment>
<gene>
    <name evidence="1" type="ORF">HPB47_015816</name>
</gene>
<sequence>MLGHDITDFRTLVDAIEETRQQSREEISCDDDTGPIASRLAQLWKQAEVLTKLYLNGGRRHKDRVRLKRLFQTLREHQQQLQSDHWKTLCDKLGRKPGLRERLGIFRSMLGRKKGTPPISTLFLKDDPESVEDVVIHTFFPHARTTPGKPLPRIVIPQPFEELEQPLTMGELIAALKQGKPRSALGMTASRGRNSATYQNTP</sequence>
<evidence type="ECO:0000313" key="1">
    <source>
        <dbReference type="EMBL" id="KAG0441906.1"/>
    </source>
</evidence>
<reference evidence="1 2" key="1">
    <citation type="journal article" date="2020" name="Cell">
        <title>Large-Scale Comparative Analyses of Tick Genomes Elucidate Their Genetic Diversity and Vector Capacities.</title>
        <authorList>
            <consortium name="Tick Genome and Microbiome Consortium (TIGMIC)"/>
            <person name="Jia N."/>
            <person name="Wang J."/>
            <person name="Shi W."/>
            <person name="Du L."/>
            <person name="Sun Y."/>
            <person name="Zhan W."/>
            <person name="Jiang J.F."/>
            <person name="Wang Q."/>
            <person name="Zhang B."/>
            <person name="Ji P."/>
            <person name="Bell-Sakyi L."/>
            <person name="Cui X.M."/>
            <person name="Yuan T.T."/>
            <person name="Jiang B.G."/>
            <person name="Yang W.F."/>
            <person name="Lam T.T."/>
            <person name="Chang Q.C."/>
            <person name="Ding S.J."/>
            <person name="Wang X.J."/>
            <person name="Zhu J.G."/>
            <person name="Ruan X.D."/>
            <person name="Zhao L."/>
            <person name="Wei J.T."/>
            <person name="Ye R.Z."/>
            <person name="Que T.C."/>
            <person name="Du C.H."/>
            <person name="Zhou Y.H."/>
            <person name="Cheng J.X."/>
            <person name="Dai P.F."/>
            <person name="Guo W.B."/>
            <person name="Han X.H."/>
            <person name="Huang E.J."/>
            <person name="Li L.F."/>
            <person name="Wei W."/>
            <person name="Gao Y.C."/>
            <person name="Liu J.Z."/>
            <person name="Shao H.Z."/>
            <person name="Wang X."/>
            <person name="Wang C.C."/>
            <person name="Yang T.C."/>
            <person name="Huo Q.B."/>
            <person name="Li W."/>
            <person name="Chen H.Y."/>
            <person name="Chen S.E."/>
            <person name="Zhou L.G."/>
            <person name="Ni X.B."/>
            <person name="Tian J.H."/>
            <person name="Sheng Y."/>
            <person name="Liu T."/>
            <person name="Pan Y.S."/>
            <person name="Xia L.Y."/>
            <person name="Li J."/>
            <person name="Zhao F."/>
            <person name="Cao W.C."/>
        </authorList>
    </citation>
    <scope>NUCLEOTIDE SEQUENCE [LARGE SCALE GENOMIC DNA]</scope>
    <source>
        <strain evidence="1">Iper-2018</strain>
    </source>
</reference>
<organism evidence="1 2">
    <name type="scientific">Ixodes persulcatus</name>
    <name type="common">Taiga tick</name>
    <dbReference type="NCBI Taxonomy" id="34615"/>
    <lineage>
        <taxon>Eukaryota</taxon>
        <taxon>Metazoa</taxon>
        <taxon>Ecdysozoa</taxon>
        <taxon>Arthropoda</taxon>
        <taxon>Chelicerata</taxon>
        <taxon>Arachnida</taxon>
        <taxon>Acari</taxon>
        <taxon>Parasitiformes</taxon>
        <taxon>Ixodida</taxon>
        <taxon>Ixodoidea</taxon>
        <taxon>Ixodidae</taxon>
        <taxon>Ixodinae</taxon>
        <taxon>Ixodes</taxon>
    </lineage>
</organism>
<name>A0AC60QTQ0_IXOPE</name>
<proteinExistence type="predicted"/>
<evidence type="ECO:0000313" key="2">
    <source>
        <dbReference type="Proteomes" id="UP000805193"/>
    </source>
</evidence>
<protein>
    <submittedName>
        <fullName evidence="1">Uncharacterized protein</fullName>
    </submittedName>
</protein>
<dbReference type="Proteomes" id="UP000805193">
    <property type="component" value="Unassembled WGS sequence"/>
</dbReference>